<evidence type="ECO:0000313" key="4">
    <source>
        <dbReference type="Proteomes" id="UP001204142"/>
    </source>
</evidence>
<dbReference type="Proteomes" id="UP001204142">
    <property type="component" value="Unassembled WGS sequence"/>
</dbReference>
<reference evidence="3 4" key="1">
    <citation type="submission" date="2022-07" db="EMBL/GenBank/DDBJ databases">
        <authorList>
            <person name="Xamxidin M."/>
            <person name="Wu M."/>
        </authorList>
    </citation>
    <scope>NUCLEOTIDE SEQUENCE [LARGE SCALE GENOMIC DNA]</scope>
    <source>
        <strain evidence="3 4">NBRC 111650</strain>
    </source>
</reference>
<dbReference type="SUPFAM" id="SSF101874">
    <property type="entry name" value="YceI-like"/>
    <property type="match status" value="1"/>
</dbReference>
<keyword evidence="4" id="KW-1185">Reference proteome</keyword>
<dbReference type="SMART" id="SM00867">
    <property type="entry name" value="YceI"/>
    <property type="match status" value="1"/>
</dbReference>
<comment type="caution">
    <text evidence="3">The sequence shown here is derived from an EMBL/GenBank/DDBJ whole genome shotgun (WGS) entry which is preliminary data.</text>
</comment>
<feature type="signal peptide" evidence="1">
    <location>
        <begin position="1"/>
        <end position="26"/>
    </location>
</feature>
<evidence type="ECO:0000256" key="1">
    <source>
        <dbReference type="SAM" id="SignalP"/>
    </source>
</evidence>
<protein>
    <submittedName>
        <fullName evidence="3">YceI family protein</fullName>
    </submittedName>
</protein>
<dbReference type="InterPro" id="IPR007372">
    <property type="entry name" value="Lipid/polyisoprenoid-bd_YceI"/>
</dbReference>
<dbReference type="Pfam" id="PF04264">
    <property type="entry name" value="YceI"/>
    <property type="match status" value="1"/>
</dbReference>
<sequence>MKKSMFPAQFFPLSLAFLSLAGAAHAADYTIDPSHTYPAFEADHMGGVSKWRGKINKSEGTVSYDAAAKTGKVDVTMQMATIDFGFPKMNEHAIGPDIFDTAKYPTARFVSDRFVFDGNKLVSIPGQLTLKGVTKPVTLKVNEFLCKPHPFAKREVCGADAETVINRGDFGVDYGLAMGFKPEVKLLISVEAIKNP</sequence>
<dbReference type="Gene3D" id="2.40.128.110">
    <property type="entry name" value="Lipid/polyisoprenoid-binding, YceI-like"/>
    <property type="match status" value="1"/>
</dbReference>
<dbReference type="RefSeq" id="WP_256763866.1">
    <property type="nucleotide sequence ID" value="NZ_JANIGO010000002.1"/>
</dbReference>
<feature type="chain" id="PRO_5045839008" evidence="1">
    <location>
        <begin position="27"/>
        <end position="196"/>
    </location>
</feature>
<feature type="domain" description="Lipid/polyisoprenoid-binding YceI-like" evidence="2">
    <location>
        <begin position="28"/>
        <end position="193"/>
    </location>
</feature>
<proteinExistence type="predicted"/>
<dbReference type="EMBL" id="JANIGO010000002">
    <property type="protein sequence ID" value="MCQ8896113.1"/>
    <property type="molecule type" value="Genomic_DNA"/>
</dbReference>
<keyword evidence="1" id="KW-0732">Signal</keyword>
<accession>A0ABT1WF15</accession>
<dbReference type="PANTHER" id="PTHR34406">
    <property type="entry name" value="PROTEIN YCEI"/>
    <property type="match status" value="1"/>
</dbReference>
<organism evidence="3 4">
    <name type="scientific">Limnobacter humi</name>
    <dbReference type="NCBI Taxonomy" id="1778671"/>
    <lineage>
        <taxon>Bacteria</taxon>
        <taxon>Pseudomonadati</taxon>
        <taxon>Pseudomonadota</taxon>
        <taxon>Betaproteobacteria</taxon>
        <taxon>Burkholderiales</taxon>
        <taxon>Burkholderiaceae</taxon>
        <taxon>Limnobacter</taxon>
    </lineage>
</organism>
<evidence type="ECO:0000313" key="3">
    <source>
        <dbReference type="EMBL" id="MCQ8896113.1"/>
    </source>
</evidence>
<dbReference type="PANTHER" id="PTHR34406:SF2">
    <property type="entry name" value="PERIPLASMIC PROTEIN"/>
    <property type="match status" value="1"/>
</dbReference>
<gene>
    <name evidence="3" type="ORF">NQT62_06640</name>
</gene>
<name>A0ABT1WF15_9BURK</name>
<dbReference type="InterPro" id="IPR036761">
    <property type="entry name" value="TTHA0802/YceI-like_sf"/>
</dbReference>
<evidence type="ECO:0000259" key="2">
    <source>
        <dbReference type="SMART" id="SM00867"/>
    </source>
</evidence>